<feature type="region of interest" description="Disordered" evidence="1">
    <location>
        <begin position="1"/>
        <end position="147"/>
    </location>
</feature>
<accession>A0AAV7LH82</accession>
<evidence type="ECO:0000313" key="3">
    <source>
        <dbReference type="Proteomes" id="UP001066276"/>
    </source>
</evidence>
<organism evidence="2 3">
    <name type="scientific">Pleurodeles waltl</name>
    <name type="common">Iberian ribbed newt</name>
    <dbReference type="NCBI Taxonomy" id="8319"/>
    <lineage>
        <taxon>Eukaryota</taxon>
        <taxon>Metazoa</taxon>
        <taxon>Chordata</taxon>
        <taxon>Craniata</taxon>
        <taxon>Vertebrata</taxon>
        <taxon>Euteleostomi</taxon>
        <taxon>Amphibia</taxon>
        <taxon>Batrachia</taxon>
        <taxon>Caudata</taxon>
        <taxon>Salamandroidea</taxon>
        <taxon>Salamandridae</taxon>
        <taxon>Pleurodelinae</taxon>
        <taxon>Pleurodeles</taxon>
    </lineage>
</organism>
<protein>
    <submittedName>
        <fullName evidence="2">Uncharacterized protein</fullName>
    </submittedName>
</protein>
<sequence>MSQGPYTNPTVATSGPFATPRRPQRERGFEVVPGVNSIGSPGRQVAWGAPIREARPASLPRGTFGDPVPCQAAVPSPGRRAQQQEAADGSREKKKKEKRDRNQRSGPAAPRGGLCDSWHAHPRFQDARAVLPRKGNTAQEPEGQEPQ</sequence>
<keyword evidence="3" id="KW-1185">Reference proteome</keyword>
<evidence type="ECO:0000256" key="1">
    <source>
        <dbReference type="SAM" id="MobiDB-lite"/>
    </source>
</evidence>
<reference evidence="2" key="1">
    <citation type="journal article" date="2022" name="bioRxiv">
        <title>Sequencing and chromosome-scale assembly of the giantPleurodeles waltlgenome.</title>
        <authorList>
            <person name="Brown T."/>
            <person name="Elewa A."/>
            <person name="Iarovenko S."/>
            <person name="Subramanian E."/>
            <person name="Araus A.J."/>
            <person name="Petzold A."/>
            <person name="Susuki M."/>
            <person name="Suzuki K.-i.T."/>
            <person name="Hayashi T."/>
            <person name="Toyoda A."/>
            <person name="Oliveira C."/>
            <person name="Osipova E."/>
            <person name="Leigh N.D."/>
            <person name="Simon A."/>
            <person name="Yun M.H."/>
        </authorList>
    </citation>
    <scope>NUCLEOTIDE SEQUENCE</scope>
    <source>
        <strain evidence="2">20211129_DDA</strain>
        <tissue evidence="2">Liver</tissue>
    </source>
</reference>
<proteinExistence type="predicted"/>
<comment type="caution">
    <text evidence="2">The sequence shown here is derived from an EMBL/GenBank/DDBJ whole genome shotgun (WGS) entry which is preliminary data.</text>
</comment>
<feature type="compositionally biased region" description="Polar residues" evidence="1">
    <location>
        <begin position="1"/>
        <end position="13"/>
    </location>
</feature>
<gene>
    <name evidence="2" type="ORF">NDU88_004139</name>
</gene>
<name>A0AAV7LH82_PLEWA</name>
<dbReference type="Proteomes" id="UP001066276">
    <property type="component" value="Chromosome 11"/>
</dbReference>
<evidence type="ECO:0000313" key="2">
    <source>
        <dbReference type="EMBL" id="KAJ1091011.1"/>
    </source>
</evidence>
<dbReference type="EMBL" id="JANPWB010000015">
    <property type="protein sequence ID" value="KAJ1091011.1"/>
    <property type="molecule type" value="Genomic_DNA"/>
</dbReference>
<dbReference type="AlphaFoldDB" id="A0AAV7LH82"/>